<organism evidence="1 2">
    <name type="scientific">Lentithecium fluviatile CBS 122367</name>
    <dbReference type="NCBI Taxonomy" id="1168545"/>
    <lineage>
        <taxon>Eukaryota</taxon>
        <taxon>Fungi</taxon>
        <taxon>Dikarya</taxon>
        <taxon>Ascomycota</taxon>
        <taxon>Pezizomycotina</taxon>
        <taxon>Dothideomycetes</taxon>
        <taxon>Pleosporomycetidae</taxon>
        <taxon>Pleosporales</taxon>
        <taxon>Massarineae</taxon>
        <taxon>Lentitheciaceae</taxon>
        <taxon>Lentithecium</taxon>
    </lineage>
</organism>
<protein>
    <submittedName>
        <fullName evidence="1">Uncharacterized protein</fullName>
    </submittedName>
</protein>
<dbReference type="EMBL" id="MU005610">
    <property type="protein sequence ID" value="KAF2678650.1"/>
    <property type="molecule type" value="Genomic_DNA"/>
</dbReference>
<dbReference type="OrthoDB" id="3539644at2759"/>
<evidence type="ECO:0000313" key="2">
    <source>
        <dbReference type="Proteomes" id="UP000799291"/>
    </source>
</evidence>
<reference evidence="1" key="1">
    <citation type="journal article" date="2020" name="Stud. Mycol.">
        <title>101 Dothideomycetes genomes: a test case for predicting lifestyles and emergence of pathogens.</title>
        <authorList>
            <person name="Haridas S."/>
            <person name="Albert R."/>
            <person name="Binder M."/>
            <person name="Bloem J."/>
            <person name="Labutti K."/>
            <person name="Salamov A."/>
            <person name="Andreopoulos B."/>
            <person name="Baker S."/>
            <person name="Barry K."/>
            <person name="Bills G."/>
            <person name="Bluhm B."/>
            <person name="Cannon C."/>
            <person name="Castanera R."/>
            <person name="Culley D."/>
            <person name="Daum C."/>
            <person name="Ezra D."/>
            <person name="Gonzalez J."/>
            <person name="Henrissat B."/>
            <person name="Kuo A."/>
            <person name="Liang C."/>
            <person name="Lipzen A."/>
            <person name="Lutzoni F."/>
            <person name="Magnuson J."/>
            <person name="Mondo S."/>
            <person name="Nolan M."/>
            <person name="Ohm R."/>
            <person name="Pangilinan J."/>
            <person name="Park H.-J."/>
            <person name="Ramirez L."/>
            <person name="Alfaro M."/>
            <person name="Sun H."/>
            <person name="Tritt A."/>
            <person name="Yoshinaga Y."/>
            <person name="Zwiers L.-H."/>
            <person name="Turgeon B."/>
            <person name="Goodwin S."/>
            <person name="Spatafora J."/>
            <person name="Crous P."/>
            <person name="Grigoriev I."/>
        </authorList>
    </citation>
    <scope>NUCLEOTIDE SEQUENCE</scope>
    <source>
        <strain evidence="1">CBS 122367</strain>
    </source>
</reference>
<keyword evidence="2" id="KW-1185">Reference proteome</keyword>
<evidence type="ECO:0000313" key="1">
    <source>
        <dbReference type="EMBL" id="KAF2678650.1"/>
    </source>
</evidence>
<name>A0A6G1IKY6_9PLEO</name>
<dbReference type="Proteomes" id="UP000799291">
    <property type="component" value="Unassembled WGS sequence"/>
</dbReference>
<dbReference type="AlphaFoldDB" id="A0A6G1IKY6"/>
<gene>
    <name evidence="1" type="ORF">K458DRAFT_376238</name>
</gene>
<proteinExistence type="predicted"/>
<sequence length="490" mass="53595">MEGRKIHHEEEALLEKCSKPGSGRPKLPCEAQAREGTSAWRNVLRVVSCSALLYLYYVLHTTLAGPSLLKVFFSAPLADPYLEEMPVAPRRWWTCDPIIASTTHQVSFNISTDSATPKRWQLLDESIPEARETFHGSITIEKGYLRQGSDVVVNVLVRSTDETNIGNVVLYSSDSGLVMKYKSSSNSDLCTEVEVVVSLRAESKYSLDELNIQTDILDIFLHPVTNWDIKEFNAHSSYGKLDMEPGAHHDEPMARNVSISSAAGGISGWFVPDQHLHIRNDYGDTTAILASTPKTDGKTWVGPQGINISSISGHIRVGTNSGDWLPKAYTHRTQIRTESGKILARVPHGARTEISSTSGRVVAILQPYGVDCENADNYISTMSQSGGVAVYLFDPDAESLRGYCNPLLNTVSEHEVGEGSLVLTYPRTWYGEIEGHIIHGQLAFDGSELECAEGGRGSVKARRGAKGDSLLNARVGVGALDIRIGLEETP</sequence>
<accession>A0A6G1IKY6</accession>